<dbReference type="AlphaFoldDB" id="A0A7C9EDG6"/>
<dbReference type="EMBL" id="GISG01220388">
    <property type="protein sequence ID" value="MBA4663467.1"/>
    <property type="molecule type" value="Transcribed_RNA"/>
</dbReference>
<evidence type="ECO:0000313" key="1">
    <source>
        <dbReference type="EMBL" id="MBA4663467.1"/>
    </source>
</evidence>
<sequence length="204" mass="23551">MLRLSCPPQDLSPLSLLNFHPQPSNLIYSLFPPPFHHRSLRSLSSFTPFHPSQVKPHPVSSTLPASSAGTFVEHLVDKRRPDGETTGLESDEYFDSTELRKLQFKTPQLEVKELEELPENWRRSKLAWLCKELSSHKRTTMTRLLNSNKKWIRQEDATYLAAHCMRIRENEAAFWVNTHTCFPTPTTKSLILYVGKICDFLGLF</sequence>
<proteinExistence type="predicted"/>
<dbReference type="PANTHER" id="PTHR47539">
    <property type="entry name" value="PENTATRICOPEPTIDE REPEAT-CONTAINING PROTEIN OTP51, CHLOROPLASTIC"/>
    <property type="match status" value="1"/>
</dbReference>
<name>A0A7C9EDG6_OPUST</name>
<accession>A0A7C9EDG6</accession>
<dbReference type="PANTHER" id="PTHR47539:SF1">
    <property type="entry name" value="PENTATRICOPEPTIDE REPEAT-CONTAINING PROTEIN OTP51, CHLOROPLASTIC"/>
    <property type="match status" value="1"/>
</dbReference>
<dbReference type="GO" id="GO:0048564">
    <property type="term" value="P:photosystem I assembly"/>
    <property type="evidence" value="ECO:0007669"/>
    <property type="project" value="TreeGrafter"/>
</dbReference>
<dbReference type="InterPro" id="IPR052500">
    <property type="entry name" value="Chloro/Mito_RNA_Process"/>
</dbReference>
<reference evidence="1" key="1">
    <citation type="journal article" date="2013" name="J. Plant Res.">
        <title>Effect of fungi and light on seed germination of three Opuntia species from semiarid lands of central Mexico.</title>
        <authorList>
            <person name="Delgado-Sanchez P."/>
            <person name="Jimenez-Bremont J.F."/>
            <person name="Guerrero-Gonzalez Mde L."/>
            <person name="Flores J."/>
        </authorList>
    </citation>
    <scope>NUCLEOTIDE SEQUENCE</scope>
    <source>
        <tissue evidence="1">Cladode</tissue>
    </source>
</reference>
<dbReference type="GO" id="GO:0000373">
    <property type="term" value="P:Group II intron splicing"/>
    <property type="evidence" value="ECO:0007669"/>
    <property type="project" value="TreeGrafter"/>
</dbReference>
<organism evidence="1">
    <name type="scientific">Opuntia streptacantha</name>
    <name type="common">Prickly pear cactus</name>
    <name type="synonym">Opuntia cardona</name>
    <dbReference type="NCBI Taxonomy" id="393608"/>
    <lineage>
        <taxon>Eukaryota</taxon>
        <taxon>Viridiplantae</taxon>
        <taxon>Streptophyta</taxon>
        <taxon>Embryophyta</taxon>
        <taxon>Tracheophyta</taxon>
        <taxon>Spermatophyta</taxon>
        <taxon>Magnoliopsida</taxon>
        <taxon>eudicotyledons</taxon>
        <taxon>Gunneridae</taxon>
        <taxon>Pentapetalae</taxon>
        <taxon>Caryophyllales</taxon>
        <taxon>Cactineae</taxon>
        <taxon>Cactaceae</taxon>
        <taxon>Opuntioideae</taxon>
        <taxon>Opuntia</taxon>
    </lineage>
</organism>
<reference evidence="1" key="2">
    <citation type="submission" date="2020-07" db="EMBL/GenBank/DDBJ databases">
        <authorList>
            <person name="Vera ALvarez R."/>
            <person name="Arias-Moreno D.M."/>
            <person name="Jimenez-Jacinto V."/>
            <person name="Jimenez-Bremont J.F."/>
            <person name="Swaminathan K."/>
            <person name="Moose S.P."/>
            <person name="Guerrero-Gonzalez M.L."/>
            <person name="Marino-Ramirez L."/>
            <person name="Landsman D."/>
            <person name="Rodriguez-Kessler M."/>
            <person name="Delgado-Sanchez P."/>
        </authorList>
    </citation>
    <scope>NUCLEOTIDE SEQUENCE</scope>
    <source>
        <tissue evidence="1">Cladode</tissue>
    </source>
</reference>
<protein>
    <submittedName>
        <fullName evidence="1">Uncharacterized protein</fullName>
    </submittedName>
</protein>
<dbReference type="GO" id="GO:0045292">
    <property type="term" value="P:mRNA cis splicing, via spliceosome"/>
    <property type="evidence" value="ECO:0007669"/>
    <property type="project" value="TreeGrafter"/>
</dbReference>